<dbReference type="PROSITE" id="PS00514">
    <property type="entry name" value="FIBRINOGEN_C_1"/>
    <property type="match status" value="1"/>
</dbReference>
<dbReference type="GeneID" id="108556762"/>
<proteinExistence type="predicted"/>
<evidence type="ECO:0000256" key="2">
    <source>
        <dbReference type="SAM" id="SignalP"/>
    </source>
</evidence>
<feature type="signal peptide" evidence="2">
    <location>
        <begin position="1"/>
        <end position="22"/>
    </location>
</feature>
<dbReference type="InterPro" id="IPR020837">
    <property type="entry name" value="Fibrinogen_CS"/>
</dbReference>
<dbReference type="InterPro" id="IPR050373">
    <property type="entry name" value="Fibrinogen_C-term_domain"/>
</dbReference>
<dbReference type="SMART" id="SM00186">
    <property type="entry name" value="FBG"/>
    <property type="match status" value="1"/>
</dbReference>
<dbReference type="RefSeq" id="XP_017768499.1">
    <property type="nucleotide sequence ID" value="XM_017913010.1"/>
</dbReference>
<dbReference type="InterPro" id="IPR002181">
    <property type="entry name" value="Fibrinogen_a/b/g_C_dom"/>
</dbReference>
<evidence type="ECO:0000313" key="4">
    <source>
        <dbReference type="Proteomes" id="UP000695000"/>
    </source>
</evidence>
<dbReference type="PANTHER" id="PTHR19143">
    <property type="entry name" value="FIBRINOGEN/TENASCIN/ANGIOPOEITIN"/>
    <property type="match status" value="1"/>
</dbReference>
<keyword evidence="4" id="KW-1185">Reference proteome</keyword>
<sequence length="262" mass="30213">MKKPLLWTVPLLLLLIASGIRCSCEDDYRRELVQIADALKKLSESKTVTVDDIDCKESVNRSDVICKEIDGFRWIVVQMRTDSRQNFNRSWEEYRKGFGDERNYWIGNELLHDLTKNESNNSNNSVLRVELEDWRGNKAWAEYADFSVDSEPNKYRLNVGKFRGNASDGLSSHNGSLFSTYDVKNDEAPECCPCASAYGGGWWFNSCFEANLNGMYRDVSEDAGYYGGIIWEPWLGNYSLKRSEMMVRRLPYRRGTDVPEDP</sequence>
<evidence type="ECO:0000313" key="5">
    <source>
        <dbReference type="RefSeq" id="XP_017768499.1"/>
    </source>
</evidence>
<gene>
    <name evidence="5" type="primary">LOC108556762</name>
</gene>
<dbReference type="InterPro" id="IPR036056">
    <property type="entry name" value="Fibrinogen-like_C"/>
</dbReference>
<accession>A0ABM1M1P9</accession>
<keyword evidence="1" id="KW-1015">Disulfide bond</keyword>
<reference evidence="5" key="1">
    <citation type="submission" date="2025-08" db="UniProtKB">
        <authorList>
            <consortium name="RefSeq"/>
        </authorList>
    </citation>
    <scope>IDENTIFICATION</scope>
    <source>
        <tissue evidence="5">Whole Larva</tissue>
    </source>
</reference>
<name>A0ABM1M1P9_NICVS</name>
<feature type="domain" description="Fibrinogen C-terminal" evidence="3">
    <location>
        <begin position="15"/>
        <end position="251"/>
    </location>
</feature>
<dbReference type="SUPFAM" id="SSF56496">
    <property type="entry name" value="Fibrinogen C-terminal domain-like"/>
    <property type="match status" value="1"/>
</dbReference>
<dbReference type="CDD" id="cd00087">
    <property type="entry name" value="FReD"/>
    <property type="match status" value="1"/>
</dbReference>
<dbReference type="Pfam" id="PF00147">
    <property type="entry name" value="Fibrinogen_C"/>
    <property type="match status" value="1"/>
</dbReference>
<dbReference type="Gene3D" id="3.90.215.10">
    <property type="entry name" value="Gamma Fibrinogen, chain A, domain 1"/>
    <property type="match status" value="1"/>
</dbReference>
<evidence type="ECO:0000256" key="1">
    <source>
        <dbReference type="ARBA" id="ARBA00023157"/>
    </source>
</evidence>
<keyword evidence="2" id="KW-0732">Signal</keyword>
<dbReference type="Proteomes" id="UP000695000">
    <property type="component" value="Unplaced"/>
</dbReference>
<feature type="chain" id="PRO_5046018672" evidence="2">
    <location>
        <begin position="23"/>
        <end position="262"/>
    </location>
</feature>
<dbReference type="PANTHER" id="PTHR19143:SF185">
    <property type="entry name" value="ANGIOPOIETIN-RELATED PROTEIN 5"/>
    <property type="match status" value="1"/>
</dbReference>
<dbReference type="PROSITE" id="PS51406">
    <property type="entry name" value="FIBRINOGEN_C_2"/>
    <property type="match status" value="1"/>
</dbReference>
<evidence type="ECO:0000259" key="3">
    <source>
        <dbReference type="PROSITE" id="PS51406"/>
    </source>
</evidence>
<protein>
    <submittedName>
        <fullName evidence="5">Angiopoietin-related protein 7-like</fullName>
    </submittedName>
</protein>
<organism evidence="4 5">
    <name type="scientific">Nicrophorus vespilloides</name>
    <name type="common">Boreal carrion beetle</name>
    <dbReference type="NCBI Taxonomy" id="110193"/>
    <lineage>
        <taxon>Eukaryota</taxon>
        <taxon>Metazoa</taxon>
        <taxon>Ecdysozoa</taxon>
        <taxon>Arthropoda</taxon>
        <taxon>Hexapoda</taxon>
        <taxon>Insecta</taxon>
        <taxon>Pterygota</taxon>
        <taxon>Neoptera</taxon>
        <taxon>Endopterygota</taxon>
        <taxon>Coleoptera</taxon>
        <taxon>Polyphaga</taxon>
        <taxon>Staphyliniformia</taxon>
        <taxon>Silphidae</taxon>
        <taxon>Nicrophorinae</taxon>
        <taxon>Nicrophorus</taxon>
    </lineage>
</organism>
<dbReference type="InterPro" id="IPR014716">
    <property type="entry name" value="Fibrinogen_a/b/g_C_1"/>
</dbReference>